<sequence length="456" mass="54062">MTLEKILLLICAFTGPMVFAQEPHNRGEEHRVEKLSDLFTHGEIEGHIRNYFMNTRNQGELKDYYTNALGGAIAFKTLPYKGLEAGVKGIFTYRTFSADLNEPDEITGGVSKWEHELYDATDFENFNDLDRLEELYLKYNFRQGYFTYGKMEIRDTPLLNESDGRMKPFAFKGVWLHLENRIHRFEVSWIDRVSPRSTVEWYDFNEALGLAFNGYQPNGVPAHYYEKTESKGIALMEYYYRAKGWRLRYNHYYLHRMFNIGMANVEYNLPGWRFGVQYALQVPDGFQEELPYEERYMQPDETGQVISILSEFRRSGWLFNAAYSRAFSTGRFLFPRELGRDHFYTSVQRSRLEGFGNSHVYTLQGGYNFNTRELFLLTQFTGVHGPEVGDLRYNKYNLDSYHLLNTKLIWNLSDFFEGLRLELFYVRRWNMHNDDPQVVFNLSNFDQFNLIINYYF</sequence>
<comment type="caution">
    <text evidence="1">The sequence shown here is derived from an EMBL/GenBank/DDBJ whole genome shotgun (WGS) entry which is preliminary data.</text>
</comment>
<proteinExistence type="predicted"/>
<accession>A0A4S3M0K8</accession>
<evidence type="ECO:0000313" key="1">
    <source>
        <dbReference type="EMBL" id="THD67523.1"/>
    </source>
</evidence>
<dbReference type="Gene3D" id="2.40.160.10">
    <property type="entry name" value="Porin"/>
    <property type="match status" value="1"/>
</dbReference>
<evidence type="ECO:0008006" key="3">
    <source>
        <dbReference type="Google" id="ProtNLM"/>
    </source>
</evidence>
<dbReference type="InterPro" id="IPR023614">
    <property type="entry name" value="Porin_dom_sf"/>
</dbReference>
<reference evidence="1 2" key="1">
    <citation type="submission" date="2019-04" db="EMBL/GenBank/DDBJ databases">
        <title>Draft genome sequence of Robertkochia marina CC-AMO-30D.</title>
        <authorList>
            <person name="Hameed A."/>
            <person name="Lin S.-Y."/>
            <person name="Shahina M."/>
            <person name="Lai W.-A."/>
            <person name="Young C.-C."/>
        </authorList>
    </citation>
    <scope>NUCLEOTIDE SEQUENCE [LARGE SCALE GENOMIC DNA]</scope>
    <source>
        <strain evidence="1 2">CC-AMO-30D</strain>
    </source>
</reference>
<evidence type="ECO:0000313" key="2">
    <source>
        <dbReference type="Proteomes" id="UP000305939"/>
    </source>
</evidence>
<dbReference type="Proteomes" id="UP000305939">
    <property type="component" value="Unassembled WGS sequence"/>
</dbReference>
<dbReference type="RefSeq" id="WP_136335728.1">
    <property type="nucleotide sequence ID" value="NZ_QXMP01000005.1"/>
</dbReference>
<dbReference type="EMBL" id="SSMC01000002">
    <property type="protein sequence ID" value="THD67523.1"/>
    <property type="molecule type" value="Genomic_DNA"/>
</dbReference>
<gene>
    <name evidence="1" type="ORF">E7Z59_07625</name>
</gene>
<keyword evidence="2" id="KW-1185">Reference proteome</keyword>
<dbReference type="OrthoDB" id="862900at2"/>
<dbReference type="AlphaFoldDB" id="A0A4S3M0K8"/>
<protein>
    <recommendedName>
        <fullName evidence="3">Outer membrane porin, OprD family</fullName>
    </recommendedName>
</protein>
<organism evidence="1 2">
    <name type="scientific">Robertkochia marina</name>
    <dbReference type="NCBI Taxonomy" id="1227945"/>
    <lineage>
        <taxon>Bacteria</taxon>
        <taxon>Pseudomonadati</taxon>
        <taxon>Bacteroidota</taxon>
        <taxon>Flavobacteriia</taxon>
        <taxon>Flavobacteriales</taxon>
        <taxon>Flavobacteriaceae</taxon>
        <taxon>Robertkochia</taxon>
    </lineage>
</organism>
<name>A0A4S3M0K8_9FLAO</name>